<evidence type="ECO:0000313" key="4">
    <source>
        <dbReference type="Proteomes" id="UP000605676"/>
    </source>
</evidence>
<dbReference type="Pfam" id="PF07698">
    <property type="entry name" value="7TM-7TMR_HD"/>
    <property type="match status" value="1"/>
</dbReference>
<name>A0ABS1HPK7_9BACT</name>
<dbReference type="InterPro" id="IPR011621">
    <property type="entry name" value="Metal-dep_PHydrolase_7TM_intra"/>
</dbReference>
<evidence type="ECO:0000256" key="1">
    <source>
        <dbReference type="SAM" id="Phobius"/>
    </source>
</evidence>
<dbReference type="PANTHER" id="PTHR36442">
    <property type="entry name" value="CYCLIC-DI-AMP PHOSPHODIESTERASE PGPH"/>
    <property type="match status" value="1"/>
</dbReference>
<feature type="transmembrane region" description="Helical" evidence="1">
    <location>
        <begin position="414"/>
        <end position="435"/>
    </location>
</feature>
<dbReference type="InterPro" id="IPR006674">
    <property type="entry name" value="HD_domain"/>
</dbReference>
<evidence type="ECO:0000259" key="2">
    <source>
        <dbReference type="PROSITE" id="PS51831"/>
    </source>
</evidence>
<evidence type="ECO:0000313" key="3">
    <source>
        <dbReference type="EMBL" id="MBK3519614.1"/>
    </source>
</evidence>
<comment type="caution">
    <text evidence="3">The sequence shown here is derived from an EMBL/GenBank/DDBJ whole genome shotgun (WGS) entry which is preliminary data.</text>
</comment>
<sequence>MLERFSKFKSKFYKPFARILLFLISIVIVTYLLPKTGKFAYEYQNGTPWKHQTLIAPFDFPIYKTQAELNAEISAANTLHRHYFEMDTLLSSNITKRFAEDYQKFVTENSSDYELLQNFYSQDTTYYSLIKSTIIKSLEDLYSTGIILLPEANIDAPPSFELMLIKGAYVEPYELSELEQRTSAYKMLVNNIVADLPVKEDDIIAVVSNFINALQLNKYIEANIVLNETRDNAELAKLKNNISLSSGRVLAGQRIIDQGEIVTSEIEQIIDSLRRKYEANITSDTDYYFILAGQFLLIALMYVAIYLFLFYFRRDVYQSISSISFILLITILMVAFASLQQFFVHFPFYIIPFAILPIIIRTFLDSRLAFFMHVITILICAFFAQNSFEFVFIQIPVGLVAMFSLFRMSRRSHIVRAAMFIIITYSLIYTSLVLWQEGTLKNVNLLMYAYFAVNGVMLLMVYPLIWIFEKLFGFLSDVTLIELADTNHPILREMAEATPGTFQHSIQVGNLAQEVAYKLDANPALVRAGAMYHDIGKMASPMFFTENQAGGLNPHSELDFEESARIVINHIDNGVKLAQKHNLPSQIIDFITTHQGTTKTRYFYNSYINQNPEKTPDISAFSYPGPTPFSKETAILMMADSIEAASRSLKQYSDDEIDKLVEKIINIQMDEDQFINAPITFKEISQAKEVFKNKLKNIYHARIEYPDIKKKK</sequence>
<dbReference type="PROSITE" id="PS51831">
    <property type="entry name" value="HD"/>
    <property type="match status" value="1"/>
</dbReference>
<proteinExistence type="predicted"/>
<protein>
    <submittedName>
        <fullName evidence="3">HDIG domain-containing protein</fullName>
    </submittedName>
</protein>
<dbReference type="InterPro" id="IPR006675">
    <property type="entry name" value="HDIG_dom"/>
</dbReference>
<dbReference type="InterPro" id="IPR052722">
    <property type="entry name" value="PgpH_phosphodiesterase"/>
</dbReference>
<dbReference type="SUPFAM" id="SSF109604">
    <property type="entry name" value="HD-domain/PDEase-like"/>
    <property type="match status" value="1"/>
</dbReference>
<feature type="transmembrane region" description="Helical" evidence="1">
    <location>
        <begin position="12"/>
        <end position="33"/>
    </location>
</feature>
<dbReference type="SMART" id="SM00471">
    <property type="entry name" value="HDc"/>
    <property type="match status" value="1"/>
</dbReference>
<keyword evidence="1" id="KW-0472">Membrane</keyword>
<organism evidence="3 4">
    <name type="scientific">Carboxylicivirga marina</name>
    <dbReference type="NCBI Taxonomy" id="2800988"/>
    <lineage>
        <taxon>Bacteria</taxon>
        <taxon>Pseudomonadati</taxon>
        <taxon>Bacteroidota</taxon>
        <taxon>Bacteroidia</taxon>
        <taxon>Marinilabiliales</taxon>
        <taxon>Marinilabiliaceae</taxon>
        <taxon>Carboxylicivirga</taxon>
    </lineage>
</organism>
<accession>A0ABS1HPK7</accession>
<reference evidence="3 4" key="1">
    <citation type="submission" date="2021-01" db="EMBL/GenBank/DDBJ databases">
        <title>Carboxyliciviraga sp.nov., isolated from coastal sediments.</title>
        <authorList>
            <person name="Lu D."/>
            <person name="Zhang T."/>
        </authorList>
    </citation>
    <scope>NUCLEOTIDE SEQUENCE [LARGE SCALE GENOMIC DNA]</scope>
    <source>
        <strain evidence="3 4">N1Y132</strain>
    </source>
</reference>
<dbReference type="InterPro" id="IPR011624">
    <property type="entry name" value="Metal-dep_PHydrolase_7TM_extra"/>
</dbReference>
<feature type="transmembrane region" description="Helical" evidence="1">
    <location>
        <begin position="367"/>
        <end position="384"/>
    </location>
</feature>
<gene>
    <name evidence="3" type="ORF">JIV24_19885</name>
</gene>
<dbReference type="EMBL" id="JAENRR010000079">
    <property type="protein sequence ID" value="MBK3519614.1"/>
    <property type="molecule type" value="Genomic_DNA"/>
</dbReference>
<keyword evidence="1" id="KW-1133">Transmembrane helix</keyword>
<dbReference type="RefSeq" id="WP_200466831.1">
    <property type="nucleotide sequence ID" value="NZ_JAENRR010000079.1"/>
</dbReference>
<feature type="domain" description="HD" evidence="2">
    <location>
        <begin position="501"/>
        <end position="645"/>
    </location>
</feature>
<dbReference type="PANTHER" id="PTHR36442:SF1">
    <property type="entry name" value="CYCLIC-DI-AMP PHOSPHODIESTERASE PGPH"/>
    <property type="match status" value="1"/>
</dbReference>
<dbReference type="Proteomes" id="UP000605676">
    <property type="component" value="Unassembled WGS sequence"/>
</dbReference>
<feature type="transmembrane region" description="Helical" evidence="1">
    <location>
        <begin position="287"/>
        <end position="309"/>
    </location>
</feature>
<dbReference type="Gene3D" id="1.10.3210.10">
    <property type="entry name" value="Hypothetical protein af1432"/>
    <property type="match status" value="1"/>
</dbReference>
<dbReference type="NCBIfam" id="TIGR00277">
    <property type="entry name" value="HDIG"/>
    <property type="match status" value="1"/>
</dbReference>
<feature type="transmembrane region" description="Helical" evidence="1">
    <location>
        <begin position="316"/>
        <end position="336"/>
    </location>
</feature>
<dbReference type="CDD" id="cd00077">
    <property type="entry name" value="HDc"/>
    <property type="match status" value="1"/>
</dbReference>
<dbReference type="InterPro" id="IPR003607">
    <property type="entry name" value="HD/PDEase_dom"/>
</dbReference>
<keyword evidence="1" id="KW-0812">Transmembrane</keyword>
<feature type="transmembrane region" description="Helical" evidence="1">
    <location>
        <begin position="447"/>
        <end position="468"/>
    </location>
</feature>
<keyword evidence="4" id="KW-1185">Reference proteome</keyword>
<dbReference type="Pfam" id="PF01966">
    <property type="entry name" value="HD"/>
    <property type="match status" value="1"/>
</dbReference>
<feature type="transmembrane region" description="Helical" evidence="1">
    <location>
        <begin position="342"/>
        <end position="360"/>
    </location>
</feature>
<dbReference type="Pfam" id="PF07697">
    <property type="entry name" value="7TMR-HDED"/>
    <property type="match status" value="1"/>
</dbReference>